<evidence type="ECO:0000313" key="1">
    <source>
        <dbReference type="EMBL" id="MBB6557713.1"/>
    </source>
</evidence>
<organism evidence="1 2">
    <name type="scientific">Acidovorax soli</name>
    <dbReference type="NCBI Taxonomy" id="592050"/>
    <lineage>
        <taxon>Bacteria</taxon>
        <taxon>Pseudomonadati</taxon>
        <taxon>Pseudomonadota</taxon>
        <taxon>Betaproteobacteria</taxon>
        <taxon>Burkholderiales</taxon>
        <taxon>Comamonadaceae</taxon>
        <taxon>Acidovorax</taxon>
    </lineage>
</organism>
<name>A0A7X0U789_9BURK</name>
<dbReference type="SUPFAM" id="SSF51569">
    <property type="entry name" value="Aldolase"/>
    <property type="match status" value="1"/>
</dbReference>
<gene>
    <name evidence="1" type="ORF">HNP48_000377</name>
</gene>
<dbReference type="Proteomes" id="UP000575083">
    <property type="component" value="Unassembled WGS sequence"/>
</dbReference>
<accession>A0A7X0U789</accession>
<proteinExistence type="predicted"/>
<dbReference type="EMBL" id="JACHLK010000001">
    <property type="protein sequence ID" value="MBB6557713.1"/>
    <property type="molecule type" value="Genomic_DNA"/>
</dbReference>
<dbReference type="Gene3D" id="3.20.20.70">
    <property type="entry name" value="Aldolase class I"/>
    <property type="match status" value="1"/>
</dbReference>
<dbReference type="AlphaFoldDB" id="A0A7X0U789"/>
<sequence>MAPVVPMPQAGTAAQASTAPMHFGESAFRLALNEDAMATEKLAEGIRQFVADAIALERWIDELKAAR</sequence>
<protein>
    <submittedName>
        <fullName evidence="1">Transaldolase</fullName>
    </submittedName>
</protein>
<keyword evidence="2" id="KW-1185">Reference proteome</keyword>
<comment type="caution">
    <text evidence="1">The sequence shown here is derived from an EMBL/GenBank/DDBJ whole genome shotgun (WGS) entry which is preliminary data.</text>
</comment>
<evidence type="ECO:0000313" key="2">
    <source>
        <dbReference type="Proteomes" id="UP000575083"/>
    </source>
</evidence>
<dbReference type="InterPro" id="IPR013785">
    <property type="entry name" value="Aldolase_TIM"/>
</dbReference>
<reference evidence="1 2" key="1">
    <citation type="submission" date="2020-08" db="EMBL/GenBank/DDBJ databases">
        <title>Functional genomics of gut bacteria from endangered species of beetles.</title>
        <authorList>
            <person name="Carlos-Shanley C."/>
        </authorList>
    </citation>
    <scope>NUCLEOTIDE SEQUENCE [LARGE SCALE GENOMIC DNA]</scope>
    <source>
        <strain evidence="1 2">S00198</strain>
    </source>
</reference>
<dbReference type="RefSeq" id="WP_409362525.1">
    <property type="nucleotide sequence ID" value="NZ_JACHLK010000001.1"/>
</dbReference>